<organism evidence="2 3">
    <name type="scientific">Paramaledivibacter caminithermalis (strain DSM 15212 / CIP 107654 / DViRD3)</name>
    <name type="common">Clostridium caminithermale</name>
    <dbReference type="NCBI Taxonomy" id="1121301"/>
    <lineage>
        <taxon>Bacteria</taxon>
        <taxon>Bacillati</taxon>
        <taxon>Bacillota</taxon>
        <taxon>Clostridia</taxon>
        <taxon>Peptostreptococcales</taxon>
        <taxon>Caminicellaceae</taxon>
        <taxon>Paramaledivibacter</taxon>
    </lineage>
</organism>
<dbReference type="PROSITE" id="PS51257">
    <property type="entry name" value="PROKAR_LIPOPROTEIN"/>
    <property type="match status" value="1"/>
</dbReference>
<proteinExistence type="predicted"/>
<dbReference type="AlphaFoldDB" id="A0A1M6JLS0"/>
<name>A0A1M6JLS0_PARC5</name>
<protein>
    <recommendedName>
        <fullName evidence="4">Lipoprotein</fullName>
    </recommendedName>
</protein>
<dbReference type="Proteomes" id="UP000184465">
    <property type="component" value="Unassembled WGS sequence"/>
</dbReference>
<feature type="transmembrane region" description="Helical" evidence="1">
    <location>
        <begin position="12"/>
        <end position="31"/>
    </location>
</feature>
<keyword evidence="1" id="KW-1133">Transmembrane helix</keyword>
<sequence>MYFKKGALLDKQYLSILFILLTYFIFVACDVNEVEYSYTQY</sequence>
<reference evidence="2 3" key="1">
    <citation type="submission" date="2016-11" db="EMBL/GenBank/DDBJ databases">
        <authorList>
            <person name="Jaros S."/>
            <person name="Januszkiewicz K."/>
            <person name="Wedrychowicz H."/>
        </authorList>
    </citation>
    <scope>NUCLEOTIDE SEQUENCE [LARGE SCALE GENOMIC DNA]</scope>
    <source>
        <strain evidence="2 3">DSM 15212</strain>
    </source>
</reference>
<keyword evidence="1" id="KW-0812">Transmembrane</keyword>
<gene>
    <name evidence="2" type="ORF">SAMN02745912_00035</name>
</gene>
<evidence type="ECO:0000256" key="1">
    <source>
        <dbReference type="SAM" id="Phobius"/>
    </source>
</evidence>
<keyword evidence="1" id="KW-0472">Membrane</keyword>
<evidence type="ECO:0000313" key="3">
    <source>
        <dbReference type="Proteomes" id="UP000184465"/>
    </source>
</evidence>
<evidence type="ECO:0008006" key="4">
    <source>
        <dbReference type="Google" id="ProtNLM"/>
    </source>
</evidence>
<evidence type="ECO:0000313" key="2">
    <source>
        <dbReference type="EMBL" id="SHJ47590.1"/>
    </source>
</evidence>
<dbReference type="EMBL" id="FRAG01000001">
    <property type="protein sequence ID" value="SHJ47590.1"/>
    <property type="molecule type" value="Genomic_DNA"/>
</dbReference>
<accession>A0A1M6JLS0</accession>
<keyword evidence="3" id="KW-1185">Reference proteome</keyword>